<proteinExistence type="predicted"/>
<keyword evidence="2" id="KW-1185">Reference proteome</keyword>
<protein>
    <submittedName>
        <fullName evidence="1">Uncharacterized protein</fullName>
    </submittedName>
</protein>
<reference evidence="1 2" key="1">
    <citation type="submission" date="2019-07" db="EMBL/GenBank/DDBJ databases">
        <title>Genomics analysis of Aphanomyces spp. identifies a new class of oomycete effector associated with host adaptation.</title>
        <authorList>
            <person name="Gaulin E."/>
        </authorList>
    </citation>
    <scope>NUCLEOTIDE SEQUENCE [LARGE SCALE GENOMIC DNA]</scope>
    <source>
        <strain evidence="1 2">ATCC 201684</strain>
    </source>
</reference>
<comment type="caution">
    <text evidence="1">The sequence shown here is derived from an EMBL/GenBank/DDBJ whole genome shotgun (WGS) entry which is preliminary data.</text>
</comment>
<dbReference type="AlphaFoldDB" id="A0A6G0X0G8"/>
<dbReference type="Proteomes" id="UP000481153">
    <property type="component" value="Unassembled WGS sequence"/>
</dbReference>
<organism evidence="1 2">
    <name type="scientific">Aphanomyces euteiches</name>
    <dbReference type="NCBI Taxonomy" id="100861"/>
    <lineage>
        <taxon>Eukaryota</taxon>
        <taxon>Sar</taxon>
        <taxon>Stramenopiles</taxon>
        <taxon>Oomycota</taxon>
        <taxon>Saprolegniomycetes</taxon>
        <taxon>Saprolegniales</taxon>
        <taxon>Verrucalvaceae</taxon>
        <taxon>Aphanomyces</taxon>
    </lineage>
</organism>
<evidence type="ECO:0000313" key="2">
    <source>
        <dbReference type="Proteomes" id="UP000481153"/>
    </source>
</evidence>
<dbReference type="VEuPathDB" id="FungiDB:AeMF1_017752"/>
<gene>
    <name evidence="1" type="ORF">Ae201684_009819</name>
</gene>
<sequence length="108" mass="11643">MGTVSKAGRGKLPELSFRLKSMAHAKIGADASTDSPNYYGKVTIAKQENDRLVLTWGIYSKPLVATMDPSTFIWALDYGAGAITFNVTGVNSSRPKLSLYSLDSVRGL</sequence>
<accession>A0A6G0X0G8</accession>
<dbReference type="EMBL" id="VJMJ01000124">
    <property type="protein sequence ID" value="KAF0733255.1"/>
    <property type="molecule type" value="Genomic_DNA"/>
</dbReference>
<evidence type="ECO:0000313" key="1">
    <source>
        <dbReference type="EMBL" id="KAF0733255.1"/>
    </source>
</evidence>
<name>A0A6G0X0G8_9STRA</name>